<dbReference type="Pfam" id="PF13280">
    <property type="entry name" value="WYL"/>
    <property type="match status" value="1"/>
</dbReference>
<dbReference type="EMBL" id="CP062796">
    <property type="protein sequence ID" value="QUL98421.1"/>
    <property type="molecule type" value="Genomic_DNA"/>
</dbReference>
<dbReference type="InterPro" id="IPR036388">
    <property type="entry name" value="WH-like_DNA-bd_sf"/>
</dbReference>
<evidence type="ECO:0000259" key="2">
    <source>
        <dbReference type="Pfam" id="PF13280"/>
    </source>
</evidence>
<dbReference type="PROSITE" id="PS52050">
    <property type="entry name" value="WYL"/>
    <property type="match status" value="1"/>
</dbReference>
<feature type="domain" description="WYL" evidence="2">
    <location>
        <begin position="161"/>
        <end position="227"/>
    </location>
</feature>
<reference evidence="4" key="2">
    <citation type="journal article" date="2023" name="Biology">
        <title>Prokaryotic Life Associated with Coal-Fire Gas Vents Revealed by Metagenomics.</title>
        <authorList>
            <person name="Kadnikov V.V."/>
            <person name="Mardanov A.V."/>
            <person name="Beletsky A.V."/>
            <person name="Karnachuk O.V."/>
            <person name="Ravin N.V."/>
        </authorList>
    </citation>
    <scope>NUCLEOTIDE SEQUENCE</scope>
    <source>
        <strain evidence="4">Bu02</strain>
    </source>
</reference>
<evidence type="ECO:0000259" key="3">
    <source>
        <dbReference type="Pfam" id="PF25583"/>
    </source>
</evidence>
<dbReference type="InterPro" id="IPR057727">
    <property type="entry name" value="WCX_dom"/>
</dbReference>
<dbReference type="AlphaFoldDB" id="A0AAT9LBI5"/>
<dbReference type="InterPro" id="IPR013196">
    <property type="entry name" value="HTH_11"/>
</dbReference>
<dbReference type="Gene3D" id="1.10.10.10">
    <property type="entry name" value="Winged helix-like DNA-binding domain superfamily/Winged helix DNA-binding domain"/>
    <property type="match status" value="1"/>
</dbReference>
<dbReference type="InterPro" id="IPR051534">
    <property type="entry name" value="CBASS_pafABC_assoc_protein"/>
</dbReference>
<dbReference type="InterPro" id="IPR026881">
    <property type="entry name" value="WYL_dom"/>
</dbReference>
<dbReference type="Pfam" id="PF08279">
    <property type="entry name" value="HTH_11"/>
    <property type="match status" value="1"/>
</dbReference>
<evidence type="ECO:0000313" key="4">
    <source>
        <dbReference type="EMBL" id="QUL98421.1"/>
    </source>
</evidence>
<protein>
    <submittedName>
        <fullName evidence="4">Transcriptional regulator</fullName>
    </submittedName>
</protein>
<gene>
    <name evidence="4" type="ORF">IMF26_10485</name>
</gene>
<proteinExistence type="predicted"/>
<dbReference type="PANTHER" id="PTHR34580">
    <property type="match status" value="1"/>
</dbReference>
<feature type="domain" description="WCX" evidence="3">
    <location>
        <begin position="256"/>
        <end position="333"/>
    </location>
</feature>
<reference evidence="4" key="1">
    <citation type="submission" date="2020-10" db="EMBL/GenBank/DDBJ databases">
        <authorList>
            <person name="Kadnikov V."/>
            <person name="Beletsky A.V."/>
            <person name="Mardanov A.V."/>
            <person name="Karnachuk O.V."/>
            <person name="Ravin N.V."/>
        </authorList>
    </citation>
    <scope>NUCLEOTIDE SEQUENCE</scope>
    <source>
        <strain evidence="4">Bu02</strain>
    </source>
</reference>
<dbReference type="Pfam" id="PF25583">
    <property type="entry name" value="WCX"/>
    <property type="match status" value="1"/>
</dbReference>
<dbReference type="KEGG" id="fcz:IMF26_10485"/>
<accession>A0AAT9LBI5</accession>
<feature type="domain" description="Helix-turn-helix type 11" evidence="1">
    <location>
        <begin position="38"/>
        <end position="78"/>
    </location>
</feature>
<sequence length="344" mass="40175">MTSRRSFKSSSPDDLPTNLTGFWRLCEIHRLVSQGTYPNCNTLAAHFEVHRRTIERDIERLKYLFGAPIEYDPSHRGYHYTEQFSLPAMRLREGEAVALFLGQKFLMECRGTPFEEFIRQAMAKIRMSLPREVEVSLERAINAVSFHVDPLRGEEIEVAETYRLLVSAIQQQRTVEMDYYSAGSDTVTRRKVDPYHLRFVDGAWYCIGFCHTRNEVRTFALDRMMNVSMTAHKFDYPEDFSLEDYLASSWIIERGEPTEVVIEFDAEEAKYVRGRKWHSSQRLEQLEDGSVRLSFFVGGMGEIMRWIMSFGRHARVVKPKELRDRIVRELELALRSYGVGSETH</sequence>
<dbReference type="PANTHER" id="PTHR34580:SF9">
    <property type="entry name" value="SLL5097 PROTEIN"/>
    <property type="match status" value="1"/>
</dbReference>
<organism evidence="4">
    <name type="scientific">Candidatus Fermentithermobacillus carboniphilus</name>
    <dbReference type="NCBI Taxonomy" id="3085328"/>
    <lineage>
        <taxon>Bacteria</taxon>
        <taxon>Bacillati</taxon>
        <taxon>Bacillota</taxon>
        <taxon>Candidatus Fermentithermobacillia</taxon>
        <taxon>Candidatus Fermentithermobacillales</taxon>
        <taxon>Candidatus Fermentithermobacillaceae</taxon>
        <taxon>Candidatus Fermentithermobacillus</taxon>
    </lineage>
</organism>
<evidence type="ECO:0000259" key="1">
    <source>
        <dbReference type="Pfam" id="PF08279"/>
    </source>
</evidence>
<name>A0AAT9LBI5_9FIRM</name>